<protein>
    <submittedName>
        <fullName evidence="2">Conserved protein YloU, alkaline shock protein (Asp23) family</fullName>
    </submittedName>
</protein>
<sequence length="142" mass="14341">MTGVGGGAVCVAEGVLVEPRAVARVAAAATRRVAGVVGLEPTLTGFVVELGRRVRDVATGREAADPVDGVRVETTAGGQSVVVTVALSVGGRSARDVSVDVVHGVREALDRQLGVRVDRVEVVVVDVALIPPEAAEEPGAST</sequence>
<dbReference type="EMBL" id="JAMTCP010000006">
    <property type="protein sequence ID" value="MCP2258059.1"/>
    <property type="molecule type" value="Genomic_DNA"/>
</dbReference>
<dbReference type="Proteomes" id="UP001205311">
    <property type="component" value="Unassembled WGS sequence"/>
</dbReference>
<reference evidence="2 3" key="1">
    <citation type="submission" date="2022-06" db="EMBL/GenBank/DDBJ databases">
        <title>Genomic Encyclopedia of Archaeal and Bacterial Type Strains, Phase II (KMG-II): from individual species to whole genera.</title>
        <authorList>
            <person name="Goeker M."/>
        </authorList>
    </citation>
    <scope>NUCLEOTIDE SEQUENCE [LARGE SCALE GENOMIC DNA]</scope>
    <source>
        <strain evidence="2 3">DSM 40477</strain>
    </source>
</reference>
<comment type="caution">
    <text evidence="2">The sequence shown here is derived from an EMBL/GenBank/DDBJ whole genome shotgun (WGS) entry which is preliminary data.</text>
</comment>
<keyword evidence="3" id="KW-1185">Reference proteome</keyword>
<organism evidence="2 3">
    <name type="scientific">Streptoalloteichus tenebrarius (strain ATCC 17920 / DSM 40477 / JCM 4838 / CBS 697.72 / NBRC 16177 / NCIMB 11028 / NRRL B-12390 / A12253. 1 / ISP 5477)</name>
    <name type="common">Streptomyces tenebrarius</name>
    <dbReference type="NCBI Taxonomy" id="1933"/>
    <lineage>
        <taxon>Bacteria</taxon>
        <taxon>Bacillati</taxon>
        <taxon>Actinomycetota</taxon>
        <taxon>Actinomycetes</taxon>
        <taxon>Pseudonocardiales</taxon>
        <taxon>Pseudonocardiaceae</taxon>
        <taxon>Streptoalloteichus</taxon>
    </lineage>
</organism>
<name>A0ABT1HRA7_STRSD</name>
<gene>
    <name evidence="2" type="ORF">LX15_001746</name>
</gene>
<evidence type="ECO:0000313" key="2">
    <source>
        <dbReference type="EMBL" id="MCP2258059.1"/>
    </source>
</evidence>
<evidence type="ECO:0000256" key="1">
    <source>
        <dbReference type="ARBA" id="ARBA00005721"/>
    </source>
</evidence>
<dbReference type="RefSeq" id="WP_253668991.1">
    <property type="nucleotide sequence ID" value="NZ_JAMTCP010000006.1"/>
</dbReference>
<evidence type="ECO:0000313" key="3">
    <source>
        <dbReference type="Proteomes" id="UP001205311"/>
    </source>
</evidence>
<accession>A0ABT1HRA7</accession>
<proteinExistence type="inferred from homology"/>
<dbReference type="Pfam" id="PF03780">
    <property type="entry name" value="Asp23"/>
    <property type="match status" value="1"/>
</dbReference>
<dbReference type="InterPro" id="IPR005531">
    <property type="entry name" value="Asp23"/>
</dbReference>
<comment type="similarity">
    <text evidence="1">Belongs to the asp23 family.</text>
</comment>